<dbReference type="InterPro" id="IPR009315">
    <property type="entry name" value="P_starv_induced_PsiE"/>
</dbReference>
<keyword evidence="7 8" id="KW-0472">Membrane</keyword>
<dbReference type="Pfam" id="PF06146">
    <property type="entry name" value="PsiE"/>
    <property type="match status" value="1"/>
</dbReference>
<dbReference type="RefSeq" id="WP_013102438.1">
    <property type="nucleotide sequence ID" value="NZ_CP037939.1"/>
</dbReference>
<keyword evidence="4" id="KW-1003">Cell membrane</keyword>
<evidence type="ECO:0000256" key="1">
    <source>
        <dbReference type="ARBA" id="ARBA00004429"/>
    </source>
</evidence>
<evidence type="ECO:0000256" key="3">
    <source>
        <dbReference type="ARBA" id="ARBA00021903"/>
    </source>
</evidence>
<feature type="transmembrane region" description="Helical" evidence="8">
    <location>
        <begin position="85"/>
        <end position="104"/>
    </location>
</feature>
<evidence type="ECO:0000256" key="4">
    <source>
        <dbReference type="ARBA" id="ARBA00022475"/>
    </source>
</evidence>
<gene>
    <name evidence="9" type="ORF">EW139_04280</name>
</gene>
<dbReference type="Proteomes" id="UP000295756">
    <property type="component" value="Chromosome"/>
</dbReference>
<comment type="similarity">
    <text evidence="2">Belongs to the PsiE family.</text>
</comment>
<dbReference type="PANTHER" id="PTHR37819:SF1">
    <property type="entry name" value="PROTEIN PSIE"/>
    <property type="match status" value="1"/>
</dbReference>
<feature type="transmembrane region" description="Helical" evidence="8">
    <location>
        <begin position="53"/>
        <end position="73"/>
    </location>
</feature>
<dbReference type="EMBL" id="CP037939">
    <property type="protein sequence ID" value="QBR47372.1"/>
    <property type="molecule type" value="Genomic_DNA"/>
</dbReference>
<sequence length="142" mass="16966">MRHEWHQKVANYFEYILNVFMISIGFVIFGFLLREIYNLAYLLLTIDDLRAHFNEITEATLAVFLFFEFMSLVREYFIKDAHISMESFLYIGVTALIRAILVYHDQTYKTLLLAISIFLLVIALTIYRFFREKTKNIEKATR</sequence>
<accession>A0ABX5SJ22</accession>
<name>A0ABX5SJ22_9LACO</name>
<dbReference type="PANTHER" id="PTHR37819">
    <property type="entry name" value="PROTEIN PSIE"/>
    <property type="match status" value="1"/>
</dbReference>
<evidence type="ECO:0000313" key="10">
    <source>
        <dbReference type="Proteomes" id="UP000295756"/>
    </source>
</evidence>
<proteinExistence type="inferred from homology"/>
<evidence type="ECO:0000256" key="2">
    <source>
        <dbReference type="ARBA" id="ARBA00005632"/>
    </source>
</evidence>
<keyword evidence="5 8" id="KW-0812">Transmembrane</keyword>
<reference evidence="9 10" key="1">
    <citation type="submission" date="2019-03" db="EMBL/GenBank/DDBJ databases">
        <title>Complete Genome Sequence of Leuconostoc kimchii strain NKJ218 Isolated from Homemade Kimchi.</title>
        <authorList>
            <person name="Jung J.Y."/>
            <person name="Jin H.M."/>
            <person name="Jung J.-W."/>
            <person name="Lee S.-Y."/>
            <person name="Ryu B.-G."/>
            <person name="Han S.-S."/>
            <person name="Kang H.K."/>
            <person name="Choi H.W."/>
            <person name="Chung E.J."/>
            <person name="Choi K.-M."/>
        </authorList>
    </citation>
    <scope>NUCLEOTIDE SEQUENCE [LARGE SCALE GENOMIC DNA]</scope>
    <source>
        <strain evidence="9 10">NKJ218</strain>
    </source>
</reference>
<evidence type="ECO:0000313" key="9">
    <source>
        <dbReference type="EMBL" id="QBR47372.1"/>
    </source>
</evidence>
<protein>
    <recommendedName>
        <fullName evidence="3">Protein PsiE</fullName>
    </recommendedName>
</protein>
<keyword evidence="10" id="KW-1185">Reference proteome</keyword>
<evidence type="ECO:0000256" key="5">
    <source>
        <dbReference type="ARBA" id="ARBA00022692"/>
    </source>
</evidence>
<dbReference type="InterPro" id="IPR020948">
    <property type="entry name" value="P_starv_induced_PsiE-like"/>
</dbReference>
<dbReference type="PIRSF" id="PIRSF029598">
    <property type="entry name" value="PsiE"/>
    <property type="match status" value="1"/>
</dbReference>
<feature type="transmembrane region" description="Helical" evidence="8">
    <location>
        <begin position="12"/>
        <end position="33"/>
    </location>
</feature>
<evidence type="ECO:0000256" key="7">
    <source>
        <dbReference type="ARBA" id="ARBA00023136"/>
    </source>
</evidence>
<evidence type="ECO:0000256" key="8">
    <source>
        <dbReference type="SAM" id="Phobius"/>
    </source>
</evidence>
<organism evidence="9 10">
    <name type="scientific">Leuconostoc kimchii</name>
    <dbReference type="NCBI Taxonomy" id="136609"/>
    <lineage>
        <taxon>Bacteria</taxon>
        <taxon>Bacillati</taxon>
        <taxon>Bacillota</taxon>
        <taxon>Bacilli</taxon>
        <taxon>Lactobacillales</taxon>
        <taxon>Lactobacillaceae</taxon>
        <taxon>Leuconostoc</taxon>
    </lineage>
</organism>
<evidence type="ECO:0000256" key="6">
    <source>
        <dbReference type="ARBA" id="ARBA00022989"/>
    </source>
</evidence>
<feature type="transmembrane region" description="Helical" evidence="8">
    <location>
        <begin position="110"/>
        <end position="130"/>
    </location>
</feature>
<comment type="subcellular location">
    <subcellularLocation>
        <location evidence="1">Cell inner membrane</location>
        <topology evidence="1">Multi-pass membrane protein</topology>
    </subcellularLocation>
</comment>
<keyword evidence="6 8" id="KW-1133">Transmembrane helix</keyword>